<dbReference type="Proteomes" id="UP001301140">
    <property type="component" value="Unassembled WGS sequence"/>
</dbReference>
<evidence type="ECO:0000313" key="4">
    <source>
        <dbReference type="EMBL" id="MDF1586663.1"/>
    </source>
</evidence>
<feature type="domain" description="Thioesterase" evidence="3">
    <location>
        <begin position="80"/>
        <end position="158"/>
    </location>
</feature>
<comment type="similarity">
    <text evidence="1">Belongs to the thioesterase PaaI family.</text>
</comment>
<dbReference type="NCBIfam" id="TIGR00369">
    <property type="entry name" value="unchar_dom_1"/>
    <property type="match status" value="1"/>
</dbReference>
<proteinExistence type="inferred from homology"/>
<name>A0AAP3XRT4_9PROT</name>
<comment type="caution">
    <text evidence="4">The sequence shown here is derived from an EMBL/GenBank/DDBJ whole genome shotgun (WGS) entry which is preliminary data.</text>
</comment>
<dbReference type="InterPro" id="IPR039298">
    <property type="entry name" value="ACOT13"/>
</dbReference>
<dbReference type="SUPFAM" id="SSF54637">
    <property type="entry name" value="Thioesterase/thiol ester dehydrase-isomerase"/>
    <property type="match status" value="1"/>
</dbReference>
<dbReference type="PANTHER" id="PTHR21660">
    <property type="entry name" value="THIOESTERASE SUPERFAMILY MEMBER-RELATED"/>
    <property type="match status" value="1"/>
</dbReference>
<dbReference type="InterPro" id="IPR006683">
    <property type="entry name" value="Thioestr_dom"/>
</dbReference>
<organism evidence="4 5">
    <name type="scientific">Marinimicrococcus flavescens</name>
    <dbReference type="NCBI Taxonomy" id="3031815"/>
    <lineage>
        <taxon>Bacteria</taxon>
        <taxon>Pseudomonadati</taxon>
        <taxon>Pseudomonadota</taxon>
        <taxon>Alphaproteobacteria</taxon>
        <taxon>Geminicoccales</taxon>
        <taxon>Geminicoccaceae</taxon>
        <taxon>Marinimicrococcus</taxon>
    </lineage>
</organism>
<accession>A0AAP3XRT4</accession>
<reference evidence="4 5" key="1">
    <citation type="submission" date="2023-03" db="EMBL/GenBank/DDBJ databases">
        <title>YIM 152171 draft genome.</title>
        <authorList>
            <person name="Yang Z."/>
        </authorList>
    </citation>
    <scope>NUCLEOTIDE SEQUENCE [LARGE SCALE GENOMIC DNA]</scope>
    <source>
        <strain evidence="4 5">YIM 152171</strain>
    </source>
</reference>
<dbReference type="Pfam" id="PF03061">
    <property type="entry name" value="4HBT"/>
    <property type="match status" value="1"/>
</dbReference>
<dbReference type="InterPro" id="IPR003736">
    <property type="entry name" value="PAAI_dom"/>
</dbReference>
<evidence type="ECO:0000256" key="2">
    <source>
        <dbReference type="ARBA" id="ARBA00022801"/>
    </source>
</evidence>
<keyword evidence="2" id="KW-0378">Hydrolase</keyword>
<evidence type="ECO:0000256" key="1">
    <source>
        <dbReference type="ARBA" id="ARBA00008324"/>
    </source>
</evidence>
<sequence length="170" mass="18347">MDGPAQESCRVERTYTFDPRGVGAAWHRELDGLAILERILDGRLPMSPIAGTLDFRLVEAEKGRVVFEAMPAAFGYNLAGTMHGGYAATLLDSAMGCAVCSMVPKGRAYTTTDLSIRYIRPMTEASGLLRAEGRIINAGRRVATAEGRLYRAEDGKLCAHGTTSCLVFEA</sequence>
<dbReference type="InterPro" id="IPR029069">
    <property type="entry name" value="HotDog_dom_sf"/>
</dbReference>
<evidence type="ECO:0000259" key="3">
    <source>
        <dbReference type="Pfam" id="PF03061"/>
    </source>
</evidence>
<dbReference type="RefSeq" id="WP_327789078.1">
    <property type="nucleotide sequence ID" value="NZ_JARGEQ010000091.1"/>
</dbReference>
<dbReference type="GO" id="GO:0047617">
    <property type="term" value="F:fatty acyl-CoA hydrolase activity"/>
    <property type="evidence" value="ECO:0007669"/>
    <property type="project" value="InterPro"/>
</dbReference>
<evidence type="ECO:0000313" key="5">
    <source>
        <dbReference type="Proteomes" id="UP001301140"/>
    </source>
</evidence>
<dbReference type="EMBL" id="JARGEQ010000091">
    <property type="protein sequence ID" value="MDF1586663.1"/>
    <property type="molecule type" value="Genomic_DNA"/>
</dbReference>
<dbReference type="AlphaFoldDB" id="A0AAP3XRT4"/>
<dbReference type="Gene3D" id="3.10.129.10">
    <property type="entry name" value="Hotdog Thioesterase"/>
    <property type="match status" value="1"/>
</dbReference>
<dbReference type="CDD" id="cd03443">
    <property type="entry name" value="PaaI_thioesterase"/>
    <property type="match status" value="1"/>
</dbReference>
<protein>
    <submittedName>
        <fullName evidence="4">PaaI family thioesterase</fullName>
    </submittedName>
</protein>
<gene>
    <name evidence="4" type="ORF">PZ740_09745</name>
</gene>
<keyword evidence="5" id="KW-1185">Reference proteome</keyword>
<dbReference type="PANTHER" id="PTHR21660:SF1">
    <property type="entry name" value="ACYL-COENZYME A THIOESTERASE 13"/>
    <property type="match status" value="1"/>
</dbReference>